<dbReference type="OrthoDB" id="3197614at2759"/>
<sequence>MAETAPLTSALTHARKAARSSIDTDWADAIAEHQQAAAEYSRSARTTNDSEALRILRLLEAEHAKLAQIIQNKDTSKQPGSPPTNHEKHAEPTTSKRDPGETRQSSVAAKASGSPLQAARFGSQLRESSPSLARDMASRRGIPPSNRLSAAAQARARPLSPEAQRRTTGSSMPKIPPSIMDSQGLQQSTAGKKAQDDDAFAKFYTNLTTGTMSKLSTALAYAGLPLSPEEAPVEQSRQRMERSTVHASNDPDVKNLFSKAALAAIEDEHRQRGRQGRVFGPAESFYVVQTGGGTYSYADIAKAQAQDQSKLQQQPHPDTIEEEDQEIFVDARDAREPPSPKQSRISGQGSLRGGFSRSTSEELELENVTLKQTLEQLATRLAEFETHAQDASMAALTQSMANVKAGGAHNVVAGSVAGDRVSQLEKQLEQMTDERQKYYSLASKQDKTLKQYRAKWEDIKKSAREKDRTKKEKTTTDKPGEDGLVSANEPWKASEPAL</sequence>
<feature type="region of interest" description="Disordered" evidence="1">
    <location>
        <begin position="1"/>
        <end position="21"/>
    </location>
</feature>
<feature type="compositionally biased region" description="Basic and acidic residues" evidence="1">
    <location>
        <begin position="446"/>
        <end position="481"/>
    </location>
</feature>
<dbReference type="SUPFAM" id="SSF140361">
    <property type="entry name" value="MIT domain-like"/>
    <property type="match status" value="1"/>
</dbReference>
<feature type="region of interest" description="Disordered" evidence="1">
    <location>
        <begin position="332"/>
        <end position="359"/>
    </location>
</feature>
<feature type="region of interest" description="Disordered" evidence="1">
    <location>
        <begin position="72"/>
        <end position="195"/>
    </location>
</feature>
<name>A0A6J3M9A8_9PEZI</name>
<evidence type="ECO:0000313" key="3">
    <source>
        <dbReference type="RefSeq" id="XP_033461636.1"/>
    </source>
</evidence>
<dbReference type="GeneID" id="54360307"/>
<feature type="compositionally biased region" description="Basic and acidic residues" evidence="1">
    <location>
        <begin position="85"/>
        <end position="101"/>
    </location>
</feature>
<dbReference type="AlphaFoldDB" id="A0A6J3M9A8"/>
<dbReference type="Gene3D" id="1.20.58.80">
    <property type="entry name" value="Phosphotransferase system, lactose/cellobiose-type IIA subunit"/>
    <property type="match status" value="1"/>
</dbReference>
<evidence type="ECO:0000313" key="2">
    <source>
        <dbReference type="Proteomes" id="UP000504637"/>
    </source>
</evidence>
<dbReference type="PANTHER" id="PTHR40130:SF1">
    <property type="entry name" value="SPINDLE POLE BODY-ASSOCIATED PROTEIN CUT12 DOMAIN-CONTAINING PROTEIN"/>
    <property type="match status" value="1"/>
</dbReference>
<reference evidence="3" key="2">
    <citation type="submission" date="2020-04" db="EMBL/GenBank/DDBJ databases">
        <authorList>
            <consortium name="NCBI Genome Project"/>
        </authorList>
    </citation>
    <scope>NUCLEOTIDE SEQUENCE</scope>
    <source>
        <strain evidence="3">CBS 342.82</strain>
    </source>
</reference>
<feature type="region of interest" description="Disordered" evidence="1">
    <location>
        <begin position="446"/>
        <end position="498"/>
    </location>
</feature>
<protein>
    <submittedName>
        <fullName evidence="3">Uncharacterized protein</fullName>
    </submittedName>
</protein>
<reference evidence="3" key="1">
    <citation type="submission" date="2020-01" db="EMBL/GenBank/DDBJ databases">
        <authorList>
            <consortium name="DOE Joint Genome Institute"/>
            <person name="Haridas S."/>
            <person name="Albert R."/>
            <person name="Binder M."/>
            <person name="Bloem J."/>
            <person name="Labutti K."/>
            <person name="Salamov A."/>
            <person name="Andreopoulos B."/>
            <person name="Baker S.E."/>
            <person name="Barry K."/>
            <person name="Bills G."/>
            <person name="Bluhm B.H."/>
            <person name="Cannon C."/>
            <person name="Castanera R."/>
            <person name="Culley D.E."/>
            <person name="Daum C."/>
            <person name="Ezra D."/>
            <person name="Gonzalez J.B."/>
            <person name="Henrissat B."/>
            <person name="Kuo A."/>
            <person name="Liang C."/>
            <person name="Lipzen A."/>
            <person name="Lutzoni F."/>
            <person name="Magnuson J."/>
            <person name="Mondo S."/>
            <person name="Nolan M."/>
            <person name="Ohm R."/>
            <person name="Pangilinan J."/>
            <person name="Park H.-J."/>
            <person name="Ramirez L."/>
            <person name="Alfaro M."/>
            <person name="Sun H."/>
            <person name="Tritt A."/>
            <person name="Yoshinaga Y."/>
            <person name="Zwiers L.-H."/>
            <person name="Turgeon B.G."/>
            <person name="Goodwin S.B."/>
            <person name="Spatafora J.W."/>
            <person name="Crous P.W."/>
            <person name="Grigoriev I.V."/>
        </authorList>
    </citation>
    <scope>NUCLEOTIDE SEQUENCE</scope>
    <source>
        <strain evidence="3">CBS 342.82</strain>
    </source>
</reference>
<dbReference type="RefSeq" id="XP_033461636.1">
    <property type="nucleotide sequence ID" value="XM_033602507.1"/>
</dbReference>
<gene>
    <name evidence="3" type="ORF">K489DRAFT_354770</name>
</gene>
<feature type="compositionally biased region" description="Polar residues" evidence="1">
    <location>
        <begin position="1"/>
        <end position="11"/>
    </location>
</feature>
<reference evidence="3" key="3">
    <citation type="submission" date="2025-08" db="UniProtKB">
        <authorList>
            <consortium name="RefSeq"/>
        </authorList>
    </citation>
    <scope>IDENTIFICATION</scope>
    <source>
        <strain evidence="3">CBS 342.82</strain>
    </source>
</reference>
<accession>A0A6J3M9A8</accession>
<proteinExistence type="predicted"/>
<feature type="compositionally biased region" description="Polar residues" evidence="1">
    <location>
        <begin position="180"/>
        <end position="190"/>
    </location>
</feature>
<keyword evidence="2" id="KW-1185">Reference proteome</keyword>
<dbReference type="PANTHER" id="PTHR40130">
    <property type="entry name" value="EXPRESSED PROTEIN"/>
    <property type="match status" value="1"/>
</dbReference>
<evidence type="ECO:0000256" key="1">
    <source>
        <dbReference type="SAM" id="MobiDB-lite"/>
    </source>
</evidence>
<dbReference type="Proteomes" id="UP000504637">
    <property type="component" value="Unplaced"/>
</dbReference>
<organism evidence="3">
    <name type="scientific">Dissoconium aciculare CBS 342.82</name>
    <dbReference type="NCBI Taxonomy" id="1314786"/>
    <lineage>
        <taxon>Eukaryota</taxon>
        <taxon>Fungi</taxon>
        <taxon>Dikarya</taxon>
        <taxon>Ascomycota</taxon>
        <taxon>Pezizomycotina</taxon>
        <taxon>Dothideomycetes</taxon>
        <taxon>Dothideomycetidae</taxon>
        <taxon>Mycosphaerellales</taxon>
        <taxon>Dissoconiaceae</taxon>
        <taxon>Dissoconium</taxon>
    </lineage>
</organism>